<gene>
    <name evidence="1" type="ORF">CEXT_37201</name>
</gene>
<proteinExistence type="predicted"/>
<dbReference type="Proteomes" id="UP001054945">
    <property type="component" value="Unassembled WGS sequence"/>
</dbReference>
<sequence length="110" mass="12673">MNSSMRTFIPPAGLATPTRIRKTYLRANSATVTVYGNQLSRFLCDNFGVEICTHLWIHHIRIFQWCGLSFYVPSKQHLQFGGAHGLRNFLHGSVGEETYHRRKSPHYPQL</sequence>
<comment type="caution">
    <text evidence="1">The sequence shown here is derived from an EMBL/GenBank/DDBJ whole genome shotgun (WGS) entry which is preliminary data.</text>
</comment>
<dbReference type="EMBL" id="BPLR01021243">
    <property type="protein sequence ID" value="GIX87523.1"/>
    <property type="molecule type" value="Genomic_DNA"/>
</dbReference>
<name>A0AAV4NS53_CAEEX</name>
<dbReference type="AlphaFoldDB" id="A0AAV4NS53"/>
<evidence type="ECO:0000313" key="2">
    <source>
        <dbReference type="Proteomes" id="UP001054945"/>
    </source>
</evidence>
<accession>A0AAV4NS53</accession>
<organism evidence="1 2">
    <name type="scientific">Caerostris extrusa</name>
    <name type="common">Bark spider</name>
    <name type="synonym">Caerostris bankana</name>
    <dbReference type="NCBI Taxonomy" id="172846"/>
    <lineage>
        <taxon>Eukaryota</taxon>
        <taxon>Metazoa</taxon>
        <taxon>Ecdysozoa</taxon>
        <taxon>Arthropoda</taxon>
        <taxon>Chelicerata</taxon>
        <taxon>Arachnida</taxon>
        <taxon>Araneae</taxon>
        <taxon>Araneomorphae</taxon>
        <taxon>Entelegynae</taxon>
        <taxon>Araneoidea</taxon>
        <taxon>Araneidae</taxon>
        <taxon>Caerostris</taxon>
    </lineage>
</organism>
<protein>
    <submittedName>
        <fullName evidence="1">Uncharacterized protein</fullName>
    </submittedName>
</protein>
<keyword evidence="2" id="KW-1185">Reference proteome</keyword>
<reference evidence="1 2" key="1">
    <citation type="submission" date="2021-06" db="EMBL/GenBank/DDBJ databases">
        <title>Caerostris extrusa draft genome.</title>
        <authorList>
            <person name="Kono N."/>
            <person name="Arakawa K."/>
        </authorList>
    </citation>
    <scope>NUCLEOTIDE SEQUENCE [LARGE SCALE GENOMIC DNA]</scope>
</reference>
<evidence type="ECO:0000313" key="1">
    <source>
        <dbReference type="EMBL" id="GIX87523.1"/>
    </source>
</evidence>